<evidence type="ECO:0000313" key="1">
    <source>
        <dbReference type="EMBL" id="CAI0471396.1"/>
    </source>
</evidence>
<dbReference type="EMBL" id="CAMGYJ010000009">
    <property type="protein sequence ID" value="CAI0471396.1"/>
    <property type="molecule type" value="Genomic_DNA"/>
</dbReference>
<gene>
    <name evidence="1" type="ORF">LITE_LOCUS38889</name>
</gene>
<dbReference type="AlphaFoldDB" id="A0AAV0PM89"/>
<sequence length="20" mass="2177">MMANLRGSLSGLITWTIQAL</sequence>
<proteinExistence type="predicted"/>
<name>A0AAV0PM89_9ROSI</name>
<accession>A0AAV0PM89</accession>
<evidence type="ECO:0000313" key="2">
    <source>
        <dbReference type="Proteomes" id="UP001154282"/>
    </source>
</evidence>
<organism evidence="1 2">
    <name type="scientific">Linum tenue</name>
    <dbReference type="NCBI Taxonomy" id="586396"/>
    <lineage>
        <taxon>Eukaryota</taxon>
        <taxon>Viridiplantae</taxon>
        <taxon>Streptophyta</taxon>
        <taxon>Embryophyta</taxon>
        <taxon>Tracheophyta</taxon>
        <taxon>Spermatophyta</taxon>
        <taxon>Magnoliopsida</taxon>
        <taxon>eudicotyledons</taxon>
        <taxon>Gunneridae</taxon>
        <taxon>Pentapetalae</taxon>
        <taxon>rosids</taxon>
        <taxon>fabids</taxon>
        <taxon>Malpighiales</taxon>
        <taxon>Linaceae</taxon>
        <taxon>Linum</taxon>
    </lineage>
</organism>
<reference evidence="1" key="1">
    <citation type="submission" date="2022-08" db="EMBL/GenBank/DDBJ databases">
        <authorList>
            <person name="Gutierrez-Valencia J."/>
        </authorList>
    </citation>
    <scope>NUCLEOTIDE SEQUENCE</scope>
</reference>
<keyword evidence="2" id="KW-1185">Reference proteome</keyword>
<comment type="caution">
    <text evidence="1">The sequence shown here is derived from an EMBL/GenBank/DDBJ whole genome shotgun (WGS) entry which is preliminary data.</text>
</comment>
<dbReference type="Proteomes" id="UP001154282">
    <property type="component" value="Unassembled WGS sequence"/>
</dbReference>
<protein>
    <submittedName>
        <fullName evidence="1">Uncharacterized protein</fullName>
    </submittedName>
</protein>